<feature type="region of interest" description="Disordered" evidence="1">
    <location>
        <begin position="173"/>
        <end position="202"/>
    </location>
</feature>
<organism evidence="3 4">
    <name type="scientific">Dyadobacter sandarakinus</name>
    <dbReference type="NCBI Taxonomy" id="2747268"/>
    <lineage>
        <taxon>Bacteria</taxon>
        <taxon>Pseudomonadati</taxon>
        <taxon>Bacteroidota</taxon>
        <taxon>Cytophagia</taxon>
        <taxon>Cytophagales</taxon>
        <taxon>Spirosomataceae</taxon>
        <taxon>Dyadobacter</taxon>
    </lineage>
</organism>
<evidence type="ECO:0000256" key="2">
    <source>
        <dbReference type="SAM" id="SignalP"/>
    </source>
</evidence>
<accession>A0ABX7IA70</accession>
<dbReference type="EMBL" id="CP056775">
    <property type="protein sequence ID" value="QRR03011.1"/>
    <property type="molecule type" value="Genomic_DNA"/>
</dbReference>
<feature type="signal peptide" evidence="2">
    <location>
        <begin position="1"/>
        <end position="21"/>
    </location>
</feature>
<reference evidence="3 4" key="1">
    <citation type="submission" date="2020-06" db="EMBL/GenBank/DDBJ databases">
        <title>Dyadobacter sandarakinus sp. nov., isolated from the soil of the Arctic Yellow River Station.</title>
        <authorList>
            <person name="Zhang Y."/>
            <person name="Peng F."/>
        </authorList>
    </citation>
    <scope>NUCLEOTIDE SEQUENCE [LARGE SCALE GENOMIC DNA]</scope>
    <source>
        <strain evidence="3 4">Q3-56</strain>
    </source>
</reference>
<evidence type="ECO:0000313" key="4">
    <source>
        <dbReference type="Proteomes" id="UP000612680"/>
    </source>
</evidence>
<proteinExistence type="predicted"/>
<keyword evidence="4" id="KW-1185">Reference proteome</keyword>
<feature type="chain" id="PRO_5046169694" evidence="2">
    <location>
        <begin position="22"/>
        <end position="371"/>
    </location>
</feature>
<evidence type="ECO:0000313" key="3">
    <source>
        <dbReference type="EMBL" id="QRR03011.1"/>
    </source>
</evidence>
<gene>
    <name evidence="3" type="ORF">HWI92_19900</name>
</gene>
<dbReference type="Proteomes" id="UP000612680">
    <property type="component" value="Chromosome"/>
</dbReference>
<protein>
    <submittedName>
        <fullName evidence="3">Uncharacterized protein</fullName>
    </submittedName>
</protein>
<keyword evidence="2" id="KW-0732">Signal</keyword>
<sequence>MHIRKLTVVLMLLLLQYHTHAQDRIWLDNGNPVQAKLSKAMDGKLEWIASDNIPRVYSRKRFLVVFSTSGHYLVISELHDNNSKAQAQIETFYKAGSRQASQDIIVKTVPLTVITGSISYESDEVINYLAANGNPASISKEEVAAVIYKDGRHEILRDVVDVAPLLAEVHKDIERKEKEMPPASKTSANPKKEQPAKPTEPAKPVLTEVEYREYSEKGIRRVDEFTSYLKIIGNKSLRSEEKNKAVQQALSLFEPQATVAVSSARGVRKYPVREYLNRLKLLPYASVNITWNEVKYISGLKQESDGNYYGTISAQQVFEGFSANGKVAYGDITRKNIRVKLESYQKTIDGKDTVNWEVLLGNIGIETTEGQ</sequence>
<evidence type="ECO:0000256" key="1">
    <source>
        <dbReference type="SAM" id="MobiDB-lite"/>
    </source>
</evidence>
<name>A0ABX7IA70_9BACT</name>
<dbReference type="RefSeq" id="WP_204658543.1">
    <property type="nucleotide sequence ID" value="NZ_CP056775.1"/>
</dbReference>